<accession>A0AAD9ULA5</accession>
<protein>
    <recommendedName>
        <fullName evidence="10">Solute carrier family 13 member 5</fullName>
    </recommendedName>
</protein>
<comment type="similarity">
    <text evidence="2">Belongs to the SLC13A/DASS transporter (TC 2.A.47) family. NADC subfamily.</text>
</comment>
<comment type="subcellular location">
    <subcellularLocation>
        <location evidence="1">Membrane</location>
        <topology evidence="1">Multi-pass membrane protein</topology>
    </subcellularLocation>
</comment>
<dbReference type="InterPro" id="IPR001898">
    <property type="entry name" value="SLC13A/DASS"/>
</dbReference>
<evidence type="ECO:0000313" key="8">
    <source>
        <dbReference type="EMBL" id="KAK2193452.1"/>
    </source>
</evidence>
<dbReference type="Proteomes" id="UP001209878">
    <property type="component" value="Unassembled WGS sequence"/>
</dbReference>
<evidence type="ECO:0008006" key="10">
    <source>
        <dbReference type="Google" id="ProtNLM"/>
    </source>
</evidence>
<feature type="transmembrane region" description="Helical" evidence="7">
    <location>
        <begin position="237"/>
        <end position="260"/>
    </location>
</feature>
<sequence length="547" mass="59790">MTEALPMAATALFPIVLMPWLGVAPSKVMCRQYMKDSNFLFIGGLIVAVAIEKWNLHRRIALRVLITVGGTPKWLMLGFMSVTAFLSMWISNTATTAMLIPIVHAVLLKLEEIMNARLGIIMNEEGKVVGRRKSKENDVDEDGNAMEETCLTEGANANAVDEDVAINEEAIIKTLSPEAQADLASYRAMGKALRLSVCIASNIGGTATLTGTGPNIVAQGQLDDRYPAGHPVAFGTWAMTCFPNMIVMLIIAWVYLMIFFMGIREVFKRSEATEATEAAEAVIKQEYENLGSISWAEIMVSIHFIALGILWLTRDPRFVPGWASLYGPEKKKYVTDASAAITICVLLFICPSRRPNYFCFRKQDETTDPSPAPPLLDWKTVQKKLAWDVIIILGGGFALAEACQVSGLSDEIGKFLSTFGTLPKPVICLLVCTVTVTVTQITSNISTTTIFLPIVASLAERIEVNPLYFIIPVTLSASYAYVLPVSTPPNAIVLAFGRLELKDMMFSGVGLAAICMLVTQVAINTWAIPIFDLGTYPDWAPRPNVTT</sequence>
<evidence type="ECO:0000256" key="1">
    <source>
        <dbReference type="ARBA" id="ARBA00004141"/>
    </source>
</evidence>
<evidence type="ECO:0000256" key="2">
    <source>
        <dbReference type="ARBA" id="ARBA00006772"/>
    </source>
</evidence>
<gene>
    <name evidence="8" type="ORF">NP493_12g00003</name>
</gene>
<organism evidence="8 9">
    <name type="scientific">Ridgeia piscesae</name>
    <name type="common">Tubeworm</name>
    <dbReference type="NCBI Taxonomy" id="27915"/>
    <lineage>
        <taxon>Eukaryota</taxon>
        <taxon>Metazoa</taxon>
        <taxon>Spiralia</taxon>
        <taxon>Lophotrochozoa</taxon>
        <taxon>Annelida</taxon>
        <taxon>Polychaeta</taxon>
        <taxon>Sedentaria</taxon>
        <taxon>Canalipalpata</taxon>
        <taxon>Sabellida</taxon>
        <taxon>Siboglinidae</taxon>
        <taxon>Ridgeia</taxon>
    </lineage>
</organism>
<feature type="transmembrane region" description="Helical" evidence="7">
    <location>
        <begin position="195"/>
        <end position="217"/>
    </location>
</feature>
<dbReference type="PROSITE" id="PS01271">
    <property type="entry name" value="NA_SULFATE"/>
    <property type="match status" value="1"/>
</dbReference>
<evidence type="ECO:0000256" key="5">
    <source>
        <dbReference type="ARBA" id="ARBA00022989"/>
    </source>
</evidence>
<name>A0AAD9ULA5_RIDPI</name>
<feature type="transmembrane region" description="Helical" evidence="7">
    <location>
        <begin position="504"/>
        <end position="523"/>
    </location>
</feature>
<dbReference type="PANTHER" id="PTHR10283">
    <property type="entry name" value="SOLUTE CARRIER FAMILY 13 MEMBER"/>
    <property type="match status" value="1"/>
</dbReference>
<feature type="transmembrane region" description="Helical" evidence="7">
    <location>
        <begin position="333"/>
        <end position="352"/>
    </location>
</feature>
<evidence type="ECO:0000256" key="3">
    <source>
        <dbReference type="ARBA" id="ARBA00022448"/>
    </source>
</evidence>
<dbReference type="AlphaFoldDB" id="A0AAD9ULA5"/>
<evidence type="ECO:0000256" key="4">
    <source>
        <dbReference type="ARBA" id="ARBA00022692"/>
    </source>
</evidence>
<comment type="caution">
    <text evidence="8">The sequence shown here is derived from an EMBL/GenBank/DDBJ whole genome shotgun (WGS) entry which is preliminary data.</text>
</comment>
<dbReference type="Pfam" id="PF00939">
    <property type="entry name" value="Na_sulph_symp"/>
    <property type="match status" value="1"/>
</dbReference>
<evidence type="ECO:0000256" key="6">
    <source>
        <dbReference type="ARBA" id="ARBA00023136"/>
    </source>
</evidence>
<reference evidence="8" key="1">
    <citation type="journal article" date="2023" name="Mol. Biol. Evol.">
        <title>Third-Generation Sequencing Reveals the Adaptive Role of the Epigenome in Three Deep-Sea Polychaetes.</title>
        <authorList>
            <person name="Perez M."/>
            <person name="Aroh O."/>
            <person name="Sun Y."/>
            <person name="Lan Y."/>
            <person name="Juniper S.K."/>
            <person name="Young C.R."/>
            <person name="Angers B."/>
            <person name="Qian P.Y."/>
        </authorList>
    </citation>
    <scope>NUCLEOTIDE SEQUENCE</scope>
    <source>
        <strain evidence="8">R07B-5</strain>
    </source>
</reference>
<dbReference type="InterPro" id="IPR031312">
    <property type="entry name" value="Na/sul_symport_CS"/>
</dbReference>
<dbReference type="GO" id="GO:0015141">
    <property type="term" value="F:succinate transmembrane transporter activity"/>
    <property type="evidence" value="ECO:0007669"/>
    <property type="project" value="UniProtKB-ARBA"/>
</dbReference>
<feature type="transmembrane region" description="Helical" evidence="7">
    <location>
        <begin position="74"/>
        <end position="107"/>
    </location>
</feature>
<feature type="transmembrane region" description="Helical" evidence="7">
    <location>
        <begin position="293"/>
        <end position="313"/>
    </location>
</feature>
<keyword evidence="3" id="KW-0813">Transport</keyword>
<feature type="transmembrane region" description="Helical" evidence="7">
    <location>
        <begin position="6"/>
        <end position="25"/>
    </location>
</feature>
<dbReference type="EMBL" id="JAODUO010000012">
    <property type="protein sequence ID" value="KAK2193452.1"/>
    <property type="molecule type" value="Genomic_DNA"/>
</dbReference>
<keyword evidence="5 7" id="KW-1133">Transmembrane helix</keyword>
<evidence type="ECO:0000313" key="9">
    <source>
        <dbReference type="Proteomes" id="UP001209878"/>
    </source>
</evidence>
<evidence type="ECO:0000256" key="7">
    <source>
        <dbReference type="SAM" id="Phobius"/>
    </source>
</evidence>
<keyword evidence="4 7" id="KW-0812">Transmembrane</keyword>
<keyword evidence="9" id="KW-1185">Reference proteome</keyword>
<proteinExistence type="inferred from homology"/>
<dbReference type="PANTHER" id="PTHR10283:SF82">
    <property type="entry name" value="SOLUTE CARRIER FAMILY 13 MEMBER 2"/>
    <property type="match status" value="1"/>
</dbReference>
<dbReference type="GO" id="GO:0005886">
    <property type="term" value="C:plasma membrane"/>
    <property type="evidence" value="ECO:0007669"/>
    <property type="project" value="TreeGrafter"/>
</dbReference>
<keyword evidence="6 7" id="KW-0472">Membrane</keyword>